<dbReference type="RefSeq" id="WP_166153618.1">
    <property type="nucleotide sequence ID" value="NZ_JAAOIW010000011.1"/>
</dbReference>
<accession>A0ABX0JCM9</accession>
<gene>
    <name evidence="1" type="ORF">G9U52_26255</name>
</gene>
<name>A0ABX0JCM9_9BACL</name>
<keyword evidence="2" id="KW-1185">Reference proteome</keyword>
<comment type="caution">
    <text evidence="1">The sequence shown here is derived from an EMBL/GenBank/DDBJ whole genome shotgun (WGS) entry which is preliminary data.</text>
</comment>
<dbReference type="Proteomes" id="UP001165962">
    <property type="component" value="Unassembled WGS sequence"/>
</dbReference>
<organism evidence="1 2">
    <name type="scientific">Paenibacillus agricola</name>
    <dbReference type="NCBI Taxonomy" id="2716264"/>
    <lineage>
        <taxon>Bacteria</taxon>
        <taxon>Bacillati</taxon>
        <taxon>Bacillota</taxon>
        <taxon>Bacilli</taxon>
        <taxon>Bacillales</taxon>
        <taxon>Paenibacillaceae</taxon>
        <taxon>Paenibacillus</taxon>
    </lineage>
</organism>
<protein>
    <submittedName>
        <fullName evidence="1">Uncharacterized protein</fullName>
    </submittedName>
</protein>
<sequence length="92" mass="10321">MIAVRVVVEMRYKTEDGFVTLTDETPVGQVRFLYSDNGSKKLGKATIHSNGYNLPKLYSSQSGEVIEKGKTLYFTNGAWTYRLRHMGEAVVA</sequence>
<reference evidence="1" key="1">
    <citation type="submission" date="2020-03" db="EMBL/GenBank/DDBJ databases">
        <title>Draft sequencing of Paenibacilllus sp. S3N08.</title>
        <authorList>
            <person name="Kim D.-U."/>
        </authorList>
    </citation>
    <scope>NUCLEOTIDE SEQUENCE</scope>
    <source>
        <strain evidence="1">S3N08</strain>
    </source>
</reference>
<evidence type="ECO:0000313" key="1">
    <source>
        <dbReference type="EMBL" id="NHN33318.1"/>
    </source>
</evidence>
<dbReference type="EMBL" id="JAAOIW010000011">
    <property type="protein sequence ID" value="NHN33318.1"/>
    <property type="molecule type" value="Genomic_DNA"/>
</dbReference>
<proteinExistence type="predicted"/>
<evidence type="ECO:0000313" key="2">
    <source>
        <dbReference type="Proteomes" id="UP001165962"/>
    </source>
</evidence>